<feature type="transmembrane region" description="Helical" evidence="5">
    <location>
        <begin position="88"/>
        <end position="105"/>
    </location>
</feature>
<evidence type="ECO:0000256" key="5">
    <source>
        <dbReference type="SAM" id="Phobius"/>
    </source>
</evidence>
<accession>A0AAX6NES7</accession>
<dbReference type="GO" id="GO:0016874">
    <property type="term" value="F:ligase activity"/>
    <property type="evidence" value="ECO:0007669"/>
    <property type="project" value="UniProtKB-KW"/>
</dbReference>
<dbReference type="Pfam" id="PF04932">
    <property type="entry name" value="Wzy_C"/>
    <property type="match status" value="1"/>
</dbReference>
<dbReference type="InterPro" id="IPR007016">
    <property type="entry name" value="O-antigen_ligase-rel_domated"/>
</dbReference>
<feature type="transmembrane region" description="Helical" evidence="5">
    <location>
        <begin position="12"/>
        <end position="29"/>
    </location>
</feature>
<feature type="transmembrane region" description="Helical" evidence="5">
    <location>
        <begin position="60"/>
        <end position="82"/>
    </location>
</feature>
<name>A0AAX6NES7_PRIAR</name>
<feature type="transmembrane region" description="Helical" evidence="5">
    <location>
        <begin position="428"/>
        <end position="446"/>
    </location>
</feature>
<proteinExistence type="predicted"/>
<evidence type="ECO:0000256" key="2">
    <source>
        <dbReference type="ARBA" id="ARBA00022692"/>
    </source>
</evidence>
<dbReference type="AlphaFoldDB" id="A0AAX6NES7"/>
<feature type="transmembrane region" description="Helical" evidence="5">
    <location>
        <begin position="388"/>
        <end position="412"/>
    </location>
</feature>
<dbReference type="EMBL" id="JAPTGD010000003">
    <property type="protein sequence ID" value="MDU9694246.1"/>
    <property type="molecule type" value="Genomic_DNA"/>
</dbReference>
<feature type="transmembrane region" description="Helical" evidence="5">
    <location>
        <begin position="172"/>
        <end position="197"/>
    </location>
</feature>
<evidence type="ECO:0000256" key="1">
    <source>
        <dbReference type="ARBA" id="ARBA00004141"/>
    </source>
</evidence>
<reference evidence="7" key="1">
    <citation type="journal article" date="2022" name="J Environ Chem Eng">
        <title>Biodegradation of petroleum oil using a constructed nonpathogenic and heavy metal-tolerant bacterial consortium isolated from marine sponges.</title>
        <authorList>
            <person name="Dechsakulwatana C."/>
            <person name="Rungsihiranrut A."/>
            <person name="Muangchinda C."/>
            <person name="Ningthoujam R."/>
            <person name="Klankeo P."/>
            <person name="Pinyakong O."/>
        </authorList>
    </citation>
    <scope>NUCLEOTIDE SEQUENCE</scope>
    <source>
        <strain evidence="7">TL01-2</strain>
    </source>
</reference>
<feature type="transmembrane region" description="Helical" evidence="5">
    <location>
        <begin position="117"/>
        <end position="135"/>
    </location>
</feature>
<gene>
    <name evidence="7" type="ORF">O0Q50_23965</name>
</gene>
<evidence type="ECO:0000256" key="4">
    <source>
        <dbReference type="ARBA" id="ARBA00023136"/>
    </source>
</evidence>
<evidence type="ECO:0000259" key="6">
    <source>
        <dbReference type="Pfam" id="PF04932"/>
    </source>
</evidence>
<evidence type="ECO:0000256" key="3">
    <source>
        <dbReference type="ARBA" id="ARBA00022989"/>
    </source>
</evidence>
<comment type="subcellular location">
    <subcellularLocation>
        <location evidence="1">Membrane</location>
        <topology evidence="1">Multi-pass membrane protein</topology>
    </subcellularLocation>
</comment>
<keyword evidence="2 5" id="KW-0812">Transmembrane</keyword>
<comment type="caution">
    <text evidence="7">The sequence shown here is derived from an EMBL/GenBank/DDBJ whole genome shotgun (WGS) entry which is preliminary data.</text>
</comment>
<sequence length="471" mass="54156">MNNIKMFNGYRKSIAVLVVILIGCLTGILSTYPMLSLFLLGGIIAAFFCWYIYNNPEHGLIILFIGFLINPMIISKIIPSILHLSPSMSNMLGMWKEGVLFILALRVLSMKKEINKNAILTFATVLMLFSLIYIFVNQNFIHGIMGYRFYFETMTLFFVVNKLEMHKRFFQTFIRIFSIFVFLMAAWSLVVSLFLGYQFMFDVGYTNYNGVPHFSYLISGHLGYLRTFGTLSAPNNYGLFVDVSIMLLLIFKEEFKNKLFLNLNLLLQVVVLSLTYSRSAWIGLLIALFIYFITSKPNVRFKFILFSFYAAFSFLIYCVLVPDNPVVNFFINTVTLRDTSAMGHLNSWAGDIKFILSHPLGIGLGNAGPKAFELTGIYLNPEISFYTVAYEMGILGMVLFFIFNVFSIIYLFKKSKKTALSDMFHSKLYLLSGLSWLIVFMSYFFLPMVQEMEVTLIPYFMASISLSYKKY</sequence>
<dbReference type="PANTHER" id="PTHR37422:SF17">
    <property type="entry name" value="O-ANTIGEN LIGASE"/>
    <property type="match status" value="1"/>
</dbReference>
<evidence type="ECO:0000313" key="8">
    <source>
        <dbReference type="Proteomes" id="UP001269400"/>
    </source>
</evidence>
<dbReference type="Proteomes" id="UP001269400">
    <property type="component" value="Unassembled WGS sequence"/>
</dbReference>
<dbReference type="PROSITE" id="PS51257">
    <property type="entry name" value="PROKAR_LIPOPROTEIN"/>
    <property type="match status" value="1"/>
</dbReference>
<dbReference type="RefSeq" id="WP_316911464.1">
    <property type="nucleotide sequence ID" value="NZ_JAPTGD010000003.1"/>
</dbReference>
<evidence type="ECO:0000313" key="7">
    <source>
        <dbReference type="EMBL" id="MDU9694246.1"/>
    </source>
</evidence>
<protein>
    <submittedName>
        <fullName evidence="7">O-antigen ligase family protein</fullName>
    </submittedName>
</protein>
<feature type="transmembrane region" description="Helical" evidence="5">
    <location>
        <begin position="141"/>
        <end position="160"/>
    </location>
</feature>
<feature type="domain" description="O-antigen ligase-related" evidence="6">
    <location>
        <begin position="264"/>
        <end position="401"/>
    </location>
</feature>
<reference evidence="7" key="2">
    <citation type="submission" date="2022-12" db="EMBL/GenBank/DDBJ databases">
        <authorList>
            <person name="Dechsakulwatana C."/>
            <person name="Rungsihiranrut A."/>
            <person name="Muangchinda C."/>
            <person name="Ningthoujam R."/>
            <person name="Klankeo P."/>
            <person name="Pinyakong O."/>
        </authorList>
    </citation>
    <scope>NUCLEOTIDE SEQUENCE</scope>
    <source>
        <strain evidence="7">TL01-2</strain>
    </source>
</reference>
<dbReference type="InterPro" id="IPR051533">
    <property type="entry name" value="WaaL-like"/>
</dbReference>
<feature type="transmembrane region" description="Helical" evidence="5">
    <location>
        <begin position="303"/>
        <end position="322"/>
    </location>
</feature>
<feature type="transmembrane region" description="Helical" evidence="5">
    <location>
        <begin position="265"/>
        <end position="291"/>
    </location>
</feature>
<feature type="transmembrane region" description="Helical" evidence="5">
    <location>
        <begin position="35"/>
        <end position="53"/>
    </location>
</feature>
<keyword evidence="4 5" id="KW-0472">Membrane</keyword>
<dbReference type="PANTHER" id="PTHR37422">
    <property type="entry name" value="TEICHURONIC ACID BIOSYNTHESIS PROTEIN TUAE"/>
    <property type="match status" value="1"/>
</dbReference>
<keyword evidence="7" id="KW-0436">Ligase</keyword>
<dbReference type="GO" id="GO:0016020">
    <property type="term" value="C:membrane"/>
    <property type="evidence" value="ECO:0007669"/>
    <property type="project" value="UniProtKB-SubCell"/>
</dbReference>
<organism evidence="7 8">
    <name type="scientific">Priestia aryabhattai</name>
    <name type="common">Bacillus aryabhattai</name>
    <dbReference type="NCBI Taxonomy" id="412384"/>
    <lineage>
        <taxon>Bacteria</taxon>
        <taxon>Bacillati</taxon>
        <taxon>Bacillota</taxon>
        <taxon>Bacilli</taxon>
        <taxon>Bacillales</taxon>
        <taxon>Bacillaceae</taxon>
        <taxon>Priestia</taxon>
    </lineage>
</organism>
<keyword evidence="3 5" id="KW-1133">Transmembrane helix</keyword>